<proteinExistence type="predicted"/>
<accession>A0A382AP63</accession>
<dbReference type="EMBL" id="UINC01026209">
    <property type="protein sequence ID" value="SVB03246.1"/>
    <property type="molecule type" value="Genomic_DNA"/>
</dbReference>
<sequence length="269" mass="29728">MILKQVREVAGVSQALGQAALMLTLAVGLAGCKTASIKNPGIVIGPFHKPANYNLANGVMPVDMRRVALLPLTSAMNTVEHQSGRQILQKFMQAEIAKSGLFEVVFVPVSRMEQLTGRPAWRMIDELPVDFIEQITREYDCQGVLFSHLTVYQPYPPLNIGWRMGLVHLSPESNNGSVVWEIDDVFNAGQKSVINSARRNAIKNGLSDPELDMEFGLLNSPRRFGQYTAEAVVATMSRLSPGGTFAGIEVDRPRLRAQGGFFKRLFSRR</sequence>
<evidence type="ECO:0008006" key="2">
    <source>
        <dbReference type="Google" id="ProtNLM"/>
    </source>
</evidence>
<name>A0A382AP63_9ZZZZ</name>
<organism evidence="1">
    <name type="scientific">marine metagenome</name>
    <dbReference type="NCBI Taxonomy" id="408172"/>
    <lineage>
        <taxon>unclassified sequences</taxon>
        <taxon>metagenomes</taxon>
        <taxon>ecological metagenomes</taxon>
    </lineage>
</organism>
<gene>
    <name evidence="1" type="ORF">METZ01_LOCUS156100</name>
</gene>
<reference evidence="1" key="1">
    <citation type="submission" date="2018-05" db="EMBL/GenBank/DDBJ databases">
        <authorList>
            <person name="Lanie J.A."/>
            <person name="Ng W.-L."/>
            <person name="Kazmierczak K.M."/>
            <person name="Andrzejewski T.M."/>
            <person name="Davidsen T.M."/>
            <person name="Wayne K.J."/>
            <person name="Tettelin H."/>
            <person name="Glass J.I."/>
            <person name="Rusch D."/>
            <person name="Podicherti R."/>
            <person name="Tsui H.-C.T."/>
            <person name="Winkler M.E."/>
        </authorList>
    </citation>
    <scope>NUCLEOTIDE SEQUENCE</scope>
</reference>
<dbReference type="AlphaFoldDB" id="A0A382AP63"/>
<dbReference type="PROSITE" id="PS51257">
    <property type="entry name" value="PROKAR_LIPOPROTEIN"/>
    <property type="match status" value="1"/>
</dbReference>
<protein>
    <recommendedName>
        <fullName evidence="2">Lipoprotein</fullName>
    </recommendedName>
</protein>
<evidence type="ECO:0000313" key="1">
    <source>
        <dbReference type="EMBL" id="SVB03246.1"/>
    </source>
</evidence>